<sequence length="150" mass="17821">MYTKQQKNNQYVYINSIYMDKELIIREIIKGFNFKNDAKFAEHLGIKPQVLYNWKKRNTFDAELIYTKCIGINPVYLLTGKGEMLVSEKAENNELQKEINNLYKEKFILLKENSELQKKYVAILEENNILQKKYLNLLEENDLNETKKAS</sequence>
<dbReference type="AlphaFoldDB" id="A0A2I2MA79"/>
<proteinExistence type="predicted"/>
<evidence type="ECO:0000313" key="4">
    <source>
        <dbReference type="Proteomes" id="UP000490060"/>
    </source>
</evidence>
<dbReference type="GO" id="GO:0045892">
    <property type="term" value="P:negative regulation of DNA-templated transcription"/>
    <property type="evidence" value="ECO:0007669"/>
    <property type="project" value="InterPro"/>
</dbReference>
<dbReference type="Gene3D" id="1.10.260.40">
    <property type="entry name" value="lambda repressor-like DNA-binding domains"/>
    <property type="match status" value="1"/>
</dbReference>
<protein>
    <recommendedName>
        <fullName evidence="2">Bacteriophage CI repressor N-terminal domain-containing protein</fullName>
    </recommendedName>
</protein>
<evidence type="ECO:0000256" key="1">
    <source>
        <dbReference type="SAM" id="Coils"/>
    </source>
</evidence>
<dbReference type="Proteomes" id="UP000490060">
    <property type="component" value="Unassembled WGS sequence"/>
</dbReference>
<feature type="coiled-coil region" evidence="1">
    <location>
        <begin position="85"/>
        <end position="133"/>
    </location>
</feature>
<name>A0A2I2MA79_9FLAO</name>
<evidence type="ECO:0000313" key="3">
    <source>
        <dbReference type="EMBL" id="SOU89431.1"/>
    </source>
</evidence>
<feature type="domain" description="Bacteriophage CI repressor N-terminal" evidence="2">
    <location>
        <begin position="25"/>
        <end position="84"/>
    </location>
</feature>
<organism evidence="3 4">
    <name type="scientific">Tenacibaculum finnmarkense genomovar ulcerans</name>
    <dbReference type="NCBI Taxonomy" id="2781388"/>
    <lineage>
        <taxon>Bacteria</taxon>
        <taxon>Pseudomonadati</taxon>
        <taxon>Bacteroidota</taxon>
        <taxon>Flavobacteriia</taxon>
        <taxon>Flavobacteriales</taxon>
        <taxon>Flavobacteriaceae</taxon>
        <taxon>Tenacibaculum</taxon>
        <taxon>Tenacibaculum finnmarkense</taxon>
    </lineage>
</organism>
<evidence type="ECO:0000259" key="2">
    <source>
        <dbReference type="Pfam" id="PF07022"/>
    </source>
</evidence>
<gene>
    <name evidence="3" type="ORF">TNO010_400005</name>
</gene>
<dbReference type="InterPro" id="IPR010982">
    <property type="entry name" value="Lambda_DNA-bd_dom_sf"/>
</dbReference>
<dbReference type="Pfam" id="PF07022">
    <property type="entry name" value="Phage_CI_repr"/>
    <property type="match status" value="1"/>
</dbReference>
<accession>A0A2I2MA79</accession>
<dbReference type="EMBL" id="OENE01000035">
    <property type="protein sequence ID" value="SOU89431.1"/>
    <property type="molecule type" value="Genomic_DNA"/>
</dbReference>
<reference evidence="3 4" key="1">
    <citation type="submission" date="2017-11" db="EMBL/GenBank/DDBJ databases">
        <authorList>
            <person name="Duchaud E."/>
        </authorList>
    </citation>
    <scope>NUCLEOTIDE SEQUENCE [LARGE SCALE GENOMIC DNA]</scope>
    <source>
        <strain evidence="3 4">TNO010</strain>
    </source>
</reference>
<dbReference type="InterPro" id="IPR010744">
    <property type="entry name" value="Phage_CI_N"/>
</dbReference>
<dbReference type="GO" id="GO:0003677">
    <property type="term" value="F:DNA binding"/>
    <property type="evidence" value="ECO:0007669"/>
    <property type="project" value="InterPro"/>
</dbReference>
<keyword evidence="1" id="KW-0175">Coiled coil</keyword>